<dbReference type="HOGENOM" id="CLU_120656_1_0_1"/>
<reference evidence="2" key="2">
    <citation type="submission" date="2015-06" db="UniProtKB">
        <authorList>
            <consortium name="EnsemblMetazoa"/>
        </authorList>
    </citation>
    <scope>IDENTIFICATION</scope>
</reference>
<dbReference type="Proteomes" id="UP000015102">
    <property type="component" value="Unassembled WGS sequence"/>
</dbReference>
<dbReference type="EMBL" id="CAQQ02072326">
    <property type="status" value="NOT_ANNOTATED_CDS"/>
    <property type="molecule type" value="Genomic_DNA"/>
</dbReference>
<name>T1GPJ4_MEGSC</name>
<evidence type="ECO:0000256" key="1">
    <source>
        <dbReference type="SAM" id="SignalP"/>
    </source>
</evidence>
<dbReference type="OMA" id="HTIEWHQ"/>
<feature type="chain" id="PRO_5004577530" evidence="1">
    <location>
        <begin position="19"/>
        <end position="130"/>
    </location>
</feature>
<dbReference type="PANTHER" id="PTHR34931:SF4">
    <property type="entry name" value="GEO13385P1-RELATED"/>
    <property type="match status" value="1"/>
</dbReference>
<feature type="signal peptide" evidence="1">
    <location>
        <begin position="1"/>
        <end position="18"/>
    </location>
</feature>
<proteinExistence type="predicted"/>
<dbReference type="PANTHER" id="PTHR34931">
    <property type="entry name" value="FI02976P-RELATED"/>
    <property type="match status" value="1"/>
</dbReference>
<dbReference type="Pfam" id="PF04527">
    <property type="entry name" value="Retinin_C"/>
    <property type="match status" value="1"/>
</dbReference>
<reference evidence="3" key="1">
    <citation type="submission" date="2013-02" db="EMBL/GenBank/DDBJ databases">
        <authorList>
            <person name="Hughes D."/>
        </authorList>
    </citation>
    <scope>NUCLEOTIDE SEQUENCE</scope>
    <source>
        <strain>Durham</strain>
        <strain evidence="3">NC isolate 2 -- Noor lab</strain>
    </source>
</reference>
<dbReference type="InterPro" id="IPR007614">
    <property type="entry name" value="Retinin_C"/>
</dbReference>
<evidence type="ECO:0000313" key="2">
    <source>
        <dbReference type="EnsemblMetazoa" id="MESCA005527-PA"/>
    </source>
</evidence>
<dbReference type="AlphaFoldDB" id="T1GPJ4"/>
<dbReference type="EnsemblMetazoa" id="MESCA005527-RA">
    <property type="protein sequence ID" value="MESCA005527-PA"/>
    <property type="gene ID" value="MESCA005527"/>
</dbReference>
<keyword evidence="3" id="KW-1185">Reference proteome</keyword>
<sequence length="130" mass="15206">MLFKLAIVVLGGLTVVYARPGFIDPHHHHHHIEYTPVIHKEYVKYHEPIIAKVGAYVEHIPPAISHQSSTIVHSKGHHIVHPIFKPVLKTVLKPVIKTVHVPIIKHYDPHFHDFHHFHDLHHHDFHLHHF</sequence>
<accession>T1GPJ4</accession>
<protein>
    <submittedName>
        <fullName evidence="2">Uncharacterized protein</fullName>
    </submittedName>
</protein>
<organism evidence="2 3">
    <name type="scientific">Megaselia scalaris</name>
    <name type="common">Humpbacked fly</name>
    <name type="synonym">Phora scalaris</name>
    <dbReference type="NCBI Taxonomy" id="36166"/>
    <lineage>
        <taxon>Eukaryota</taxon>
        <taxon>Metazoa</taxon>
        <taxon>Ecdysozoa</taxon>
        <taxon>Arthropoda</taxon>
        <taxon>Hexapoda</taxon>
        <taxon>Insecta</taxon>
        <taxon>Pterygota</taxon>
        <taxon>Neoptera</taxon>
        <taxon>Endopterygota</taxon>
        <taxon>Diptera</taxon>
        <taxon>Brachycera</taxon>
        <taxon>Muscomorpha</taxon>
        <taxon>Platypezoidea</taxon>
        <taxon>Phoridae</taxon>
        <taxon>Megaseliini</taxon>
        <taxon>Megaselia</taxon>
    </lineage>
</organism>
<keyword evidence="1" id="KW-0732">Signal</keyword>
<evidence type="ECO:0000313" key="3">
    <source>
        <dbReference type="Proteomes" id="UP000015102"/>
    </source>
</evidence>